<keyword evidence="3" id="KW-0413">Isomerase</keyword>
<dbReference type="Gene3D" id="3.30.310.50">
    <property type="entry name" value="Alpha-D-phosphohexomutase, C-terminal domain"/>
    <property type="match status" value="1"/>
</dbReference>
<dbReference type="PANTHER" id="PTHR45745:SF1">
    <property type="entry name" value="PHOSPHOGLUCOMUTASE 2B-RELATED"/>
    <property type="match status" value="1"/>
</dbReference>
<dbReference type="KEGG" id="apln:108743654"/>
<organism evidence="4 5">
    <name type="scientific">Agrilus planipennis</name>
    <name type="common">Emerald ash borer</name>
    <name type="synonym">Agrilus marcopoli</name>
    <dbReference type="NCBI Taxonomy" id="224129"/>
    <lineage>
        <taxon>Eukaryota</taxon>
        <taxon>Metazoa</taxon>
        <taxon>Ecdysozoa</taxon>
        <taxon>Arthropoda</taxon>
        <taxon>Hexapoda</taxon>
        <taxon>Insecta</taxon>
        <taxon>Pterygota</taxon>
        <taxon>Neoptera</taxon>
        <taxon>Endopterygota</taxon>
        <taxon>Coleoptera</taxon>
        <taxon>Polyphaga</taxon>
        <taxon>Elateriformia</taxon>
        <taxon>Buprestoidea</taxon>
        <taxon>Buprestidae</taxon>
        <taxon>Agrilinae</taxon>
        <taxon>Agrilus</taxon>
    </lineage>
</organism>
<accession>A0A1W4XF24</accession>
<dbReference type="STRING" id="224129.A0A1W4XF24"/>
<gene>
    <name evidence="5" type="primary">LOC108743654</name>
</gene>
<evidence type="ECO:0000256" key="2">
    <source>
        <dbReference type="ARBA" id="ARBA00022842"/>
    </source>
</evidence>
<keyword evidence="2" id="KW-0460">Magnesium</keyword>
<name>A0A1W4XF24_AGRPL</name>
<reference evidence="5" key="1">
    <citation type="submission" date="2025-08" db="UniProtKB">
        <authorList>
            <consortium name="RefSeq"/>
        </authorList>
    </citation>
    <scope>IDENTIFICATION</scope>
    <source>
        <tissue evidence="5">Entire body</tissue>
    </source>
</reference>
<evidence type="ECO:0000313" key="5">
    <source>
        <dbReference type="RefSeq" id="XP_018334736.1"/>
    </source>
</evidence>
<dbReference type="GeneID" id="108743654"/>
<evidence type="ECO:0000313" key="4">
    <source>
        <dbReference type="Proteomes" id="UP000192223"/>
    </source>
</evidence>
<dbReference type="Proteomes" id="UP000192223">
    <property type="component" value="Unplaced"/>
</dbReference>
<dbReference type="AlphaFoldDB" id="A0A1W4XF24"/>
<dbReference type="InterPro" id="IPR036900">
    <property type="entry name" value="A-D-PHexomutase_C_sf"/>
</dbReference>
<dbReference type="GO" id="GO:0005634">
    <property type="term" value="C:nucleus"/>
    <property type="evidence" value="ECO:0007669"/>
    <property type="project" value="TreeGrafter"/>
</dbReference>
<dbReference type="GO" id="GO:0046872">
    <property type="term" value="F:metal ion binding"/>
    <property type="evidence" value="ECO:0007669"/>
    <property type="project" value="UniProtKB-KW"/>
</dbReference>
<protein>
    <submittedName>
        <fullName evidence="5">Glucose 1,6-bisphosphate synthase</fullName>
    </submittedName>
</protein>
<keyword evidence="1" id="KW-0479">Metal-binding</keyword>
<dbReference type="GO" id="GO:0008973">
    <property type="term" value="F:phosphopentomutase activity"/>
    <property type="evidence" value="ECO:0007669"/>
    <property type="project" value="TreeGrafter"/>
</dbReference>
<dbReference type="RefSeq" id="XP_018334736.1">
    <property type="nucleotide sequence ID" value="XM_018479234.1"/>
</dbReference>
<dbReference type="PANTHER" id="PTHR45745">
    <property type="entry name" value="PHOSPHOMANNOMUTASE 45A"/>
    <property type="match status" value="1"/>
</dbReference>
<dbReference type="SUPFAM" id="SSF55957">
    <property type="entry name" value="Phosphoglucomutase, C-terminal domain"/>
    <property type="match status" value="1"/>
</dbReference>
<evidence type="ECO:0000256" key="1">
    <source>
        <dbReference type="ARBA" id="ARBA00022723"/>
    </source>
</evidence>
<dbReference type="OrthoDB" id="8300170at2759"/>
<proteinExistence type="predicted"/>
<evidence type="ECO:0000256" key="3">
    <source>
        <dbReference type="ARBA" id="ARBA00023235"/>
    </source>
</evidence>
<dbReference type="GO" id="GO:0006166">
    <property type="term" value="P:purine ribonucleoside salvage"/>
    <property type="evidence" value="ECO:0007669"/>
    <property type="project" value="TreeGrafter"/>
</dbReference>
<sequence length="69" mass="7899">MITFSFENGFVATLRTSGTEPKIKYYTELCASPTEKDRTKLHEILKEMVEGILAEFLQPEVHGLIPREN</sequence>
<keyword evidence="4" id="KW-1185">Reference proteome</keyword>
<dbReference type="InParanoid" id="A0A1W4XF24"/>